<feature type="domain" description="Thioesterase" evidence="1">
    <location>
        <begin position="53"/>
        <end position="284"/>
    </location>
</feature>
<dbReference type="EMBL" id="RAWG01000286">
    <property type="protein sequence ID" value="RKH36721.1"/>
    <property type="molecule type" value="Genomic_DNA"/>
</dbReference>
<dbReference type="AlphaFoldDB" id="A0A3A8N3B1"/>
<accession>A0A3A8N3B1</accession>
<organism evidence="2 3">
    <name type="scientific">Corallococcus sicarius</name>
    <dbReference type="NCBI Taxonomy" id="2316726"/>
    <lineage>
        <taxon>Bacteria</taxon>
        <taxon>Pseudomonadati</taxon>
        <taxon>Myxococcota</taxon>
        <taxon>Myxococcia</taxon>
        <taxon>Myxococcales</taxon>
        <taxon>Cystobacterineae</taxon>
        <taxon>Myxococcaceae</taxon>
        <taxon>Corallococcus</taxon>
    </lineage>
</organism>
<keyword evidence="3" id="KW-1185">Reference proteome</keyword>
<dbReference type="Gene3D" id="3.40.50.1820">
    <property type="entry name" value="alpha/beta hydrolase"/>
    <property type="match status" value="1"/>
</dbReference>
<name>A0A3A8N3B1_9BACT</name>
<evidence type="ECO:0000313" key="2">
    <source>
        <dbReference type="EMBL" id="RKH36721.1"/>
    </source>
</evidence>
<dbReference type="OrthoDB" id="2472181at2"/>
<dbReference type="Proteomes" id="UP000273405">
    <property type="component" value="Unassembled WGS sequence"/>
</dbReference>
<evidence type="ECO:0000259" key="1">
    <source>
        <dbReference type="Pfam" id="PF00975"/>
    </source>
</evidence>
<reference evidence="3" key="1">
    <citation type="submission" date="2018-09" db="EMBL/GenBank/DDBJ databases">
        <authorList>
            <person name="Livingstone P.G."/>
            <person name="Whitworth D.E."/>
        </authorList>
    </citation>
    <scope>NUCLEOTIDE SEQUENCE [LARGE SCALE GENOMIC DNA]</scope>
    <source>
        <strain evidence="3">CA040B</strain>
    </source>
</reference>
<comment type="caution">
    <text evidence="2">The sequence shown here is derived from an EMBL/GenBank/DDBJ whole genome shotgun (WGS) entry which is preliminary data.</text>
</comment>
<proteinExistence type="predicted"/>
<protein>
    <recommendedName>
        <fullName evidence="1">Thioesterase domain-containing protein</fullName>
    </recommendedName>
</protein>
<sequence>MTSMVSNGGTTQADAALEAKKQQLLTAYMSFAPNPKNVETVVVLREGAPGAPRLFFCPATDGTISYLRNYIPYLPPDWWFYGCQTPGLEGERTPFRTIEEIAAYDVEKILAIQPEGPYHIGGFCNGGLVAYEICKMLKERGHEIALCLDLLPLFPRQWTDLAHLESPRKRVVQDFLFVFEEFLGNSMKEFPVEEVLSQKDEVQIDTFLRLLREHGYLRNDQEESLFRHRVNVYNAGLEAMLAYKPKNFQGVIDVIAAGEEERYKNEIQTDSPYATHLCVVQSNQKRVHYVDVPGKTFVNGHQPGLDKIGEVIRTITTRVALKQPVGGCR</sequence>
<dbReference type="Pfam" id="PF00975">
    <property type="entry name" value="Thioesterase"/>
    <property type="match status" value="1"/>
</dbReference>
<dbReference type="InterPro" id="IPR001031">
    <property type="entry name" value="Thioesterase"/>
</dbReference>
<dbReference type="SUPFAM" id="SSF53474">
    <property type="entry name" value="alpha/beta-Hydrolases"/>
    <property type="match status" value="1"/>
</dbReference>
<gene>
    <name evidence="2" type="ORF">D7X12_32205</name>
</gene>
<evidence type="ECO:0000313" key="3">
    <source>
        <dbReference type="Proteomes" id="UP000273405"/>
    </source>
</evidence>
<dbReference type="InterPro" id="IPR029058">
    <property type="entry name" value="AB_hydrolase_fold"/>
</dbReference>